<dbReference type="InterPro" id="IPR045076">
    <property type="entry name" value="MutS"/>
</dbReference>
<dbReference type="InterPro" id="IPR007696">
    <property type="entry name" value="DNA_mismatch_repair_MutS_core"/>
</dbReference>
<dbReference type="InterPro" id="IPR017261">
    <property type="entry name" value="DNA_mismatch_repair_MutS/MSH"/>
</dbReference>
<dbReference type="NCBIfam" id="NF003810">
    <property type="entry name" value="PRK05399.1"/>
    <property type="match status" value="1"/>
</dbReference>
<evidence type="ECO:0000256" key="5">
    <source>
        <dbReference type="ARBA" id="ARBA00022840"/>
    </source>
</evidence>
<dbReference type="PANTHER" id="PTHR11361:SF34">
    <property type="entry name" value="DNA MISMATCH REPAIR PROTEIN MSH1, MITOCHONDRIAL"/>
    <property type="match status" value="1"/>
</dbReference>
<dbReference type="GO" id="GO:0003684">
    <property type="term" value="F:damaged DNA binding"/>
    <property type="evidence" value="ECO:0007669"/>
    <property type="project" value="UniProtKB-UniRule"/>
</dbReference>
<dbReference type="GO" id="GO:0005829">
    <property type="term" value="C:cytosol"/>
    <property type="evidence" value="ECO:0007669"/>
    <property type="project" value="TreeGrafter"/>
</dbReference>
<feature type="domain" description="DNA mismatch repair proteins mutS family" evidence="13">
    <location>
        <begin position="761"/>
        <end position="777"/>
    </location>
</feature>
<dbReference type="InterPro" id="IPR000432">
    <property type="entry name" value="DNA_mismatch_repair_MutS_C"/>
</dbReference>
<dbReference type="InterPro" id="IPR036187">
    <property type="entry name" value="DNA_mismatch_repair_MutS_sf"/>
</dbReference>
<dbReference type="InterPro" id="IPR007695">
    <property type="entry name" value="DNA_mismatch_repair_MutS-lik_N"/>
</dbReference>
<dbReference type="SUPFAM" id="SSF55271">
    <property type="entry name" value="DNA repair protein MutS, domain I"/>
    <property type="match status" value="1"/>
</dbReference>
<proteinExistence type="inferred from homology"/>
<keyword evidence="3 9" id="KW-0547">Nucleotide-binding</keyword>
<feature type="compositionally biased region" description="Low complexity" evidence="12">
    <location>
        <begin position="399"/>
        <end position="417"/>
    </location>
</feature>
<accession>A0A9D1WBQ2</accession>
<keyword evidence="7 9" id="KW-0234">DNA repair</keyword>
<evidence type="ECO:0000256" key="10">
    <source>
        <dbReference type="RuleBase" id="RU003756"/>
    </source>
</evidence>
<evidence type="ECO:0000256" key="12">
    <source>
        <dbReference type="SAM" id="MobiDB-lite"/>
    </source>
</evidence>
<evidence type="ECO:0000256" key="8">
    <source>
        <dbReference type="ARBA" id="ARBA00024647"/>
    </source>
</evidence>
<dbReference type="InterPro" id="IPR005748">
    <property type="entry name" value="DNA_mismatch_repair_MutS"/>
</dbReference>
<dbReference type="HAMAP" id="MF_00096">
    <property type="entry name" value="MutS"/>
    <property type="match status" value="1"/>
</dbReference>
<dbReference type="GO" id="GO:0030983">
    <property type="term" value="F:mismatched DNA binding"/>
    <property type="evidence" value="ECO:0007669"/>
    <property type="project" value="InterPro"/>
</dbReference>
<comment type="similarity">
    <text evidence="1 9 10">Belongs to the DNA mismatch repair MutS family.</text>
</comment>
<dbReference type="Gene3D" id="1.10.1420.10">
    <property type="match status" value="2"/>
</dbReference>
<feature type="coiled-coil region" evidence="11">
    <location>
        <begin position="932"/>
        <end position="973"/>
    </location>
</feature>
<dbReference type="InterPro" id="IPR036678">
    <property type="entry name" value="MutS_con_dom_sf"/>
</dbReference>
<dbReference type="FunFam" id="1.10.1420.10:FF:000002">
    <property type="entry name" value="DNA mismatch repair protein MutS"/>
    <property type="match status" value="1"/>
</dbReference>
<dbReference type="FunFam" id="3.40.1170.10:FF:000001">
    <property type="entry name" value="DNA mismatch repair protein MutS"/>
    <property type="match status" value="1"/>
</dbReference>
<comment type="caution">
    <text evidence="14">The sequence shown here is derived from an EMBL/GenBank/DDBJ whole genome shotgun (WGS) entry which is preliminary data.</text>
</comment>
<keyword evidence="6 9" id="KW-0238">DNA-binding</keyword>
<dbReference type="Gene3D" id="3.40.1170.10">
    <property type="entry name" value="DNA repair protein MutS, domain I"/>
    <property type="match status" value="1"/>
</dbReference>
<evidence type="ECO:0000256" key="6">
    <source>
        <dbReference type="ARBA" id="ARBA00023125"/>
    </source>
</evidence>
<evidence type="ECO:0000313" key="15">
    <source>
        <dbReference type="Proteomes" id="UP000886829"/>
    </source>
</evidence>
<reference evidence="14" key="1">
    <citation type="journal article" date="2021" name="PeerJ">
        <title>Extensive microbial diversity within the chicken gut microbiome revealed by metagenomics and culture.</title>
        <authorList>
            <person name="Gilroy R."/>
            <person name="Ravi A."/>
            <person name="Getino M."/>
            <person name="Pursley I."/>
            <person name="Horton D.L."/>
            <person name="Alikhan N.F."/>
            <person name="Baker D."/>
            <person name="Gharbi K."/>
            <person name="Hall N."/>
            <person name="Watson M."/>
            <person name="Adriaenssens E.M."/>
            <person name="Foster-Nyarko E."/>
            <person name="Jarju S."/>
            <person name="Secka A."/>
            <person name="Antonio M."/>
            <person name="Oren A."/>
            <person name="Chaudhuri R.R."/>
            <person name="La Ragione R."/>
            <person name="Hildebrand F."/>
            <person name="Pallen M.J."/>
        </authorList>
    </citation>
    <scope>NUCLEOTIDE SEQUENCE</scope>
    <source>
        <strain evidence="14">USASDec5-558</strain>
    </source>
</reference>
<dbReference type="GO" id="GO:0005524">
    <property type="term" value="F:ATP binding"/>
    <property type="evidence" value="ECO:0007669"/>
    <property type="project" value="UniProtKB-UniRule"/>
</dbReference>
<dbReference type="Proteomes" id="UP000886829">
    <property type="component" value="Unassembled WGS sequence"/>
</dbReference>
<keyword evidence="5 9" id="KW-0067">ATP-binding</keyword>
<evidence type="ECO:0000256" key="11">
    <source>
        <dbReference type="SAM" id="Coils"/>
    </source>
</evidence>
<dbReference type="PIRSF" id="PIRSF037677">
    <property type="entry name" value="DNA_mis_repair_Msh6"/>
    <property type="match status" value="1"/>
</dbReference>
<dbReference type="SMART" id="SM00534">
    <property type="entry name" value="MUTSac"/>
    <property type="match status" value="1"/>
</dbReference>
<evidence type="ECO:0000256" key="4">
    <source>
        <dbReference type="ARBA" id="ARBA00022763"/>
    </source>
</evidence>
<sequence>MTEIKSEKLTPMMKQYFEVKQQYPDTLVFFRLGDFYELFYDDAKIVSNLLDLTLTRRGNQGGEPVPMAGIPFHAADSYIARLLKMGRSIVICEQMVDKQTAGRSMIPRKVSRIITPGTVTDEGMVPERQDNILAAVFADKTNFGFSTLDLSTGRFTTTEVDNLPDLLLYVNKVNPAELLYPERFAYFKEIEHLLCIKSLPAWDFDFETAQTLLCQQFKTKSLSGFDVQGMHAGICAAGALLHYLKSTQTVDIAHITGIVHDKSSNLVLLDKNAQRNLELLSNLNGNDQGSLLSILDETRTLMGSRLLRNMLVNPLRNNQELNYRLDVVEALMQWPQAEELSSILSNIGDLERIVARIGLSSAKPRDLSKLRDALAQIPSIKHLLNTAFTAGSSDLPQGQTVTAQTAADAATDTTDTTTATDATAETAMAATAATAATTETTTATAVTTANSTNPDAERYRTLLALKADQIPDLSAVHDLLQRAIKEFPSLLIRDGDVIADGYNDELDELRDLQNGSEQTLKAIEEREKQRTGINTLKVSFNNIHGYYIEVSRGAADRVPMDYIRRQTLKNSERYITPELKELEEKTLSAQGRSLQIEKDLYAQILEQLIAELPDLSTFAHNIALLDVLLTLARVAHKRNYTRPTLTNDNVIKIVAGRHPVVEALNDTPFIANSIELTPERHLAVISGPNMGGKSTYMRQTALIAILARIGSFVPAQKALIGDIDRIFTRIGASDDLASGRSTFMVEMEESATILNNATAKSLVIMDEVGRGTSGAEGAAIAEAIVQYLAKDLPAKTLFATHYTEVTTLIENYNTAFNLCFNAQESHGKIVFLYKAEPGRQSRSFGIEVAQLAGVPTKITKRAIGFFRARAKELESADIFTSPLLDNNAFAPLPQAPQTNSASGSDYDEQLPHLADSSVAMAPHEQGEETAKATALAAKISALEAQVREEQARAATAEAEMADQQDLLQSIKALNLDTLTPLEALNTLHQLKAKLTSGQ</sequence>
<evidence type="ECO:0000256" key="2">
    <source>
        <dbReference type="ARBA" id="ARBA00021982"/>
    </source>
</evidence>
<evidence type="ECO:0000256" key="9">
    <source>
        <dbReference type="HAMAP-Rule" id="MF_00096"/>
    </source>
</evidence>
<dbReference type="Pfam" id="PF00488">
    <property type="entry name" value="MutS_V"/>
    <property type="match status" value="1"/>
</dbReference>
<dbReference type="Pfam" id="PF05192">
    <property type="entry name" value="MutS_III"/>
    <property type="match status" value="1"/>
</dbReference>
<dbReference type="PROSITE" id="PS00486">
    <property type="entry name" value="DNA_MISMATCH_REPAIR_2"/>
    <property type="match status" value="1"/>
</dbReference>
<dbReference type="Pfam" id="PF05188">
    <property type="entry name" value="MutS_II"/>
    <property type="match status" value="1"/>
</dbReference>
<dbReference type="InterPro" id="IPR027417">
    <property type="entry name" value="P-loop_NTPase"/>
</dbReference>
<keyword evidence="11" id="KW-0175">Coiled coil</keyword>
<dbReference type="Gene3D" id="3.40.50.300">
    <property type="entry name" value="P-loop containing nucleotide triphosphate hydrolases"/>
    <property type="match status" value="1"/>
</dbReference>
<dbReference type="Gene3D" id="3.30.420.110">
    <property type="entry name" value="MutS, connector domain"/>
    <property type="match status" value="1"/>
</dbReference>
<dbReference type="SUPFAM" id="SSF48334">
    <property type="entry name" value="DNA repair protein MutS, domain III"/>
    <property type="match status" value="1"/>
</dbReference>
<evidence type="ECO:0000256" key="1">
    <source>
        <dbReference type="ARBA" id="ARBA00006271"/>
    </source>
</evidence>
<dbReference type="EMBL" id="DXEV01000042">
    <property type="protein sequence ID" value="HIX56279.1"/>
    <property type="molecule type" value="Genomic_DNA"/>
</dbReference>
<protein>
    <recommendedName>
        <fullName evidence="2 9">DNA mismatch repair protein MutS</fullName>
    </recommendedName>
</protein>
<dbReference type="Pfam" id="PF05190">
    <property type="entry name" value="MutS_IV"/>
    <property type="match status" value="1"/>
</dbReference>
<feature type="region of interest" description="Disordered" evidence="12">
    <location>
        <begin position="394"/>
        <end position="417"/>
    </location>
</feature>
<dbReference type="InterPro" id="IPR016151">
    <property type="entry name" value="DNA_mismatch_repair_MutS_N"/>
</dbReference>
<evidence type="ECO:0000256" key="3">
    <source>
        <dbReference type="ARBA" id="ARBA00022741"/>
    </source>
</evidence>
<evidence type="ECO:0000259" key="13">
    <source>
        <dbReference type="PROSITE" id="PS00486"/>
    </source>
</evidence>
<dbReference type="SUPFAM" id="SSF53150">
    <property type="entry name" value="DNA repair protein MutS, domain II"/>
    <property type="match status" value="1"/>
</dbReference>
<dbReference type="Pfam" id="PF01624">
    <property type="entry name" value="MutS_I"/>
    <property type="match status" value="1"/>
</dbReference>
<name>A0A9D1WBQ2_9GAMM</name>
<organism evidence="14 15">
    <name type="scientific">Candidatus Anaerobiospirillum pullistercoris</name>
    <dbReference type="NCBI Taxonomy" id="2838452"/>
    <lineage>
        <taxon>Bacteria</taxon>
        <taxon>Pseudomonadati</taxon>
        <taxon>Pseudomonadota</taxon>
        <taxon>Gammaproteobacteria</taxon>
        <taxon>Aeromonadales</taxon>
        <taxon>Succinivibrionaceae</taxon>
        <taxon>Anaerobiospirillum</taxon>
    </lineage>
</organism>
<dbReference type="SMART" id="SM00533">
    <property type="entry name" value="MUTSd"/>
    <property type="match status" value="1"/>
</dbReference>
<keyword evidence="4 9" id="KW-0227">DNA damage</keyword>
<evidence type="ECO:0000256" key="7">
    <source>
        <dbReference type="ARBA" id="ARBA00023204"/>
    </source>
</evidence>
<evidence type="ECO:0000313" key="14">
    <source>
        <dbReference type="EMBL" id="HIX56279.1"/>
    </source>
</evidence>
<dbReference type="GO" id="GO:0006298">
    <property type="term" value="P:mismatch repair"/>
    <property type="evidence" value="ECO:0007669"/>
    <property type="project" value="UniProtKB-UniRule"/>
</dbReference>
<feature type="binding site" evidence="9">
    <location>
        <begin position="687"/>
        <end position="694"/>
    </location>
    <ligand>
        <name>ATP</name>
        <dbReference type="ChEBI" id="CHEBI:30616"/>
    </ligand>
</feature>
<dbReference type="InterPro" id="IPR007861">
    <property type="entry name" value="DNA_mismatch_repair_MutS_clamp"/>
</dbReference>
<dbReference type="AlphaFoldDB" id="A0A9D1WBQ2"/>
<feature type="region of interest" description="Disordered" evidence="12">
    <location>
        <begin position="889"/>
        <end position="909"/>
    </location>
</feature>
<gene>
    <name evidence="9 14" type="primary">mutS</name>
    <name evidence="14" type="ORF">H9850_02250</name>
</gene>
<dbReference type="GO" id="GO:0140664">
    <property type="term" value="F:ATP-dependent DNA damage sensor activity"/>
    <property type="evidence" value="ECO:0007669"/>
    <property type="project" value="InterPro"/>
</dbReference>
<dbReference type="InterPro" id="IPR007860">
    <property type="entry name" value="DNA_mmatch_repair_MutS_con_dom"/>
</dbReference>
<dbReference type="PANTHER" id="PTHR11361">
    <property type="entry name" value="DNA MISMATCH REPAIR PROTEIN MUTS FAMILY MEMBER"/>
    <property type="match status" value="1"/>
</dbReference>
<comment type="function">
    <text evidence="8 9">This protein is involved in the repair of mismatches in DNA. It is possible that it carries out the mismatch recognition step. This protein has a weak ATPase activity.</text>
</comment>
<dbReference type="FunFam" id="1.10.1420.10:FF:000001">
    <property type="entry name" value="DNA mismatch repair protein MutS"/>
    <property type="match status" value="1"/>
</dbReference>
<reference evidence="14" key="2">
    <citation type="submission" date="2021-04" db="EMBL/GenBank/DDBJ databases">
        <authorList>
            <person name="Gilroy R."/>
        </authorList>
    </citation>
    <scope>NUCLEOTIDE SEQUENCE</scope>
    <source>
        <strain evidence="14">USASDec5-558</strain>
    </source>
</reference>
<dbReference type="SUPFAM" id="SSF52540">
    <property type="entry name" value="P-loop containing nucleoside triphosphate hydrolases"/>
    <property type="match status" value="1"/>
</dbReference>